<evidence type="ECO:0000259" key="13">
    <source>
        <dbReference type="SMART" id="SM00934"/>
    </source>
</evidence>
<evidence type="ECO:0000256" key="3">
    <source>
        <dbReference type="ARBA" id="ARBA00011738"/>
    </source>
</evidence>
<comment type="catalytic activity">
    <reaction evidence="7 9 12">
        <text>orotidine 5'-phosphate + H(+) = UMP + CO2</text>
        <dbReference type="Rhea" id="RHEA:11596"/>
        <dbReference type="ChEBI" id="CHEBI:15378"/>
        <dbReference type="ChEBI" id="CHEBI:16526"/>
        <dbReference type="ChEBI" id="CHEBI:57538"/>
        <dbReference type="ChEBI" id="CHEBI:57865"/>
        <dbReference type="EC" id="4.1.1.23"/>
    </reaction>
</comment>
<dbReference type="InterPro" id="IPR013785">
    <property type="entry name" value="Aldolase_TIM"/>
</dbReference>
<dbReference type="EMBL" id="JABAFA010000003">
    <property type="protein sequence ID" value="NMD98294.1"/>
    <property type="molecule type" value="Genomic_DNA"/>
</dbReference>
<comment type="similarity">
    <text evidence="8 9">Belongs to the OMP decarboxylase family. Type 1 subfamily.</text>
</comment>
<accession>A0A848B893</accession>
<dbReference type="Proteomes" id="UP000543804">
    <property type="component" value="Unassembled WGS sequence"/>
</dbReference>
<dbReference type="CDD" id="cd04725">
    <property type="entry name" value="OMP_decarboxylase_like"/>
    <property type="match status" value="1"/>
</dbReference>
<feature type="binding site" evidence="9 11">
    <location>
        <position position="33"/>
    </location>
    <ligand>
        <name>substrate</name>
    </ligand>
</feature>
<evidence type="ECO:0000256" key="1">
    <source>
        <dbReference type="ARBA" id="ARBA00002356"/>
    </source>
</evidence>
<evidence type="ECO:0000256" key="9">
    <source>
        <dbReference type="HAMAP-Rule" id="MF_01200"/>
    </source>
</evidence>
<dbReference type="InterPro" id="IPR047596">
    <property type="entry name" value="OMPdecase_bac"/>
</dbReference>
<dbReference type="GO" id="GO:0044205">
    <property type="term" value="P:'de novo' UMP biosynthetic process"/>
    <property type="evidence" value="ECO:0007669"/>
    <property type="project" value="UniProtKB-UniRule"/>
</dbReference>
<proteinExistence type="inferred from homology"/>
<dbReference type="Gene3D" id="3.20.20.70">
    <property type="entry name" value="Aldolase class I"/>
    <property type="match status" value="1"/>
</dbReference>
<dbReference type="InterPro" id="IPR014732">
    <property type="entry name" value="OMPdecase"/>
</dbReference>
<keyword evidence="4 9" id="KW-0210">Decarboxylase</keyword>
<feature type="active site" description="Proton donor" evidence="9">
    <location>
        <position position="62"/>
    </location>
</feature>
<evidence type="ECO:0000313" key="14">
    <source>
        <dbReference type="EMBL" id="NMD98294.1"/>
    </source>
</evidence>
<dbReference type="GO" id="GO:0004590">
    <property type="term" value="F:orotidine-5'-phosphate decarboxylase activity"/>
    <property type="evidence" value="ECO:0007669"/>
    <property type="project" value="UniProtKB-UniRule"/>
</dbReference>
<dbReference type="PANTHER" id="PTHR32119:SF2">
    <property type="entry name" value="OROTIDINE 5'-PHOSPHATE DECARBOXYLASE"/>
    <property type="match status" value="1"/>
</dbReference>
<dbReference type="GO" id="GO:0005829">
    <property type="term" value="C:cytosol"/>
    <property type="evidence" value="ECO:0007669"/>
    <property type="project" value="TreeGrafter"/>
</dbReference>
<comment type="pathway">
    <text evidence="2 9 12">Pyrimidine metabolism; UMP biosynthesis via de novo pathway; UMP from orotate: step 2/2.</text>
</comment>
<dbReference type="AlphaFoldDB" id="A0A848B893"/>
<feature type="binding site" evidence="9 11">
    <location>
        <position position="124"/>
    </location>
    <ligand>
        <name>substrate</name>
    </ligand>
</feature>
<dbReference type="InterPro" id="IPR018089">
    <property type="entry name" value="OMPdecase_AS"/>
</dbReference>
<evidence type="ECO:0000256" key="11">
    <source>
        <dbReference type="PIRSR" id="PIRSR614732-2"/>
    </source>
</evidence>
<keyword evidence="6 9" id="KW-0456">Lyase</keyword>
<gene>
    <name evidence="9 14" type="primary">pyrF</name>
    <name evidence="14" type="ORF">HF878_02175</name>
</gene>
<dbReference type="Pfam" id="PF00215">
    <property type="entry name" value="OMPdecase"/>
    <property type="match status" value="1"/>
</dbReference>
<evidence type="ECO:0000256" key="4">
    <source>
        <dbReference type="ARBA" id="ARBA00022793"/>
    </source>
</evidence>
<dbReference type="InterPro" id="IPR011060">
    <property type="entry name" value="RibuloseP-bd_barrel"/>
</dbReference>
<feature type="domain" description="Orotidine 5'-phosphate decarboxylase" evidence="13">
    <location>
        <begin position="5"/>
        <end position="230"/>
    </location>
</feature>
<feature type="binding site" evidence="9 11">
    <location>
        <position position="214"/>
    </location>
    <ligand>
        <name>substrate</name>
    </ligand>
</feature>
<comment type="caution">
    <text evidence="14">The sequence shown here is derived from an EMBL/GenBank/DDBJ whole genome shotgun (WGS) entry which is preliminary data.</text>
</comment>
<feature type="binding site" evidence="9 11">
    <location>
        <position position="185"/>
    </location>
    <ligand>
        <name>substrate</name>
    </ligand>
</feature>
<dbReference type="SUPFAM" id="SSF51366">
    <property type="entry name" value="Ribulose-phoshate binding barrel"/>
    <property type="match status" value="1"/>
</dbReference>
<feature type="binding site" evidence="9 11">
    <location>
        <position position="194"/>
    </location>
    <ligand>
        <name>substrate</name>
    </ligand>
</feature>
<comment type="subunit">
    <text evidence="3 9">Homodimer.</text>
</comment>
<dbReference type="NCBIfam" id="TIGR01740">
    <property type="entry name" value="pyrF"/>
    <property type="match status" value="1"/>
</dbReference>
<keyword evidence="15" id="KW-1185">Reference proteome</keyword>
<dbReference type="PROSITE" id="PS00156">
    <property type="entry name" value="OMPDECASE"/>
    <property type="match status" value="1"/>
</dbReference>
<evidence type="ECO:0000256" key="6">
    <source>
        <dbReference type="ARBA" id="ARBA00023239"/>
    </source>
</evidence>
<dbReference type="EC" id="4.1.1.23" evidence="9"/>
<feature type="binding site" evidence="9">
    <location>
        <begin position="60"/>
        <end position="69"/>
    </location>
    <ligand>
        <name>substrate</name>
    </ligand>
</feature>
<organism evidence="14 15">
    <name type="scientific">Selenomonas bovis</name>
    <dbReference type="NCBI Taxonomy" id="416586"/>
    <lineage>
        <taxon>Bacteria</taxon>
        <taxon>Bacillati</taxon>
        <taxon>Bacillota</taxon>
        <taxon>Negativicutes</taxon>
        <taxon>Selenomonadales</taxon>
        <taxon>Selenomonadaceae</taxon>
        <taxon>Selenomonas</taxon>
    </lineage>
</organism>
<dbReference type="HAMAP" id="MF_01200_B">
    <property type="entry name" value="OMPdecase_type1_B"/>
    <property type="match status" value="1"/>
</dbReference>
<protein>
    <recommendedName>
        <fullName evidence="9">Orotidine 5'-phosphate decarboxylase</fullName>
        <ecNumber evidence="9">4.1.1.23</ecNumber>
    </recommendedName>
    <alternativeName>
        <fullName evidence="9">OMP decarboxylase</fullName>
        <shortName evidence="9">OMPDCase</shortName>
        <shortName evidence="9">OMPdecase</shortName>
    </alternativeName>
</protein>
<name>A0A848B893_9FIRM</name>
<dbReference type="FunFam" id="3.20.20.70:FF:000015">
    <property type="entry name" value="Orotidine 5'-phosphate decarboxylase"/>
    <property type="match status" value="1"/>
</dbReference>
<reference evidence="14 15" key="1">
    <citation type="submission" date="2020-04" db="EMBL/GenBank/DDBJ databases">
        <authorList>
            <person name="Hitch T.C.A."/>
            <person name="Wylensek D."/>
            <person name="Clavel T."/>
        </authorList>
    </citation>
    <scope>NUCLEOTIDE SEQUENCE [LARGE SCALE GENOMIC DNA]</scope>
    <source>
        <strain evidence="14 15">PG-130-P53-12</strain>
    </source>
</reference>
<evidence type="ECO:0000256" key="8">
    <source>
        <dbReference type="ARBA" id="ARBA00061012"/>
    </source>
</evidence>
<evidence type="ECO:0000256" key="5">
    <source>
        <dbReference type="ARBA" id="ARBA00022975"/>
    </source>
</evidence>
<feature type="binding site" evidence="9 11">
    <location>
        <position position="215"/>
    </location>
    <ligand>
        <name>substrate</name>
    </ligand>
</feature>
<dbReference type="PANTHER" id="PTHR32119">
    <property type="entry name" value="OROTIDINE 5'-PHOSPHATE DECARBOXYLASE"/>
    <property type="match status" value="1"/>
</dbReference>
<sequence length="238" mass="25439">MADERLIVALDFHRMEDVRHLVETLGDSVAYYKVGMELFYSVGGEVVRWLREQGKHVFLDLKLHDIPNTVAGGLCSLMHLGADILNVHASGGFTMMQTAAQKLHDAADAAGIPCPKLIAITVLTSMGQEDWSQLGQTHTIPDTVVRFAKLTKQAGLDGVVASPQEAAMIRQACGKDFLIVTPGVRPAGASVDDQSRIATPAAALANGATHLVIGRPIRAAKDPRGAALAILKEMETVK</sequence>
<keyword evidence="5 9" id="KW-0665">Pyrimidine biosynthesis</keyword>
<evidence type="ECO:0000313" key="15">
    <source>
        <dbReference type="Proteomes" id="UP000543804"/>
    </source>
</evidence>
<evidence type="ECO:0000256" key="10">
    <source>
        <dbReference type="PIRSR" id="PIRSR614732-1"/>
    </source>
</evidence>
<dbReference type="UniPathway" id="UPA00070">
    <property type="reaction ID" value="UER00120"/>
</dbReference>
<dbReference type="RefSeq" id="WP_170077056.1">
    <property type="nucleotide sequence ID" value="NZ_JABAFA010000003.1"/>
</dbReference>
<evidence type="ECO:0000256" key="2">
    <source>
        <dbReference type="ARBA" id="ARBA00004861"/>
    </source>
</evidence>
<feature type="active site" description="For OMPdecase activity" evidence="10">
    <location>
        <position position="62"/>
    </location>
</feature>
<comment type="function">
    <text evidence="1 9">Catalyzes the decarboxylation of orotidine 5'-monophosphate (OMP) to uridine 5'-monophosphate (UMP).</text>
</comment>
<feature type="active site" description="For OMPdecase activity" evidence="10">
    <location>
        <position position="60"/>
    </location>
</feature>
<evidence type="ECO:0000256" key="12">
    <source>
        <dbReference type="RuleBase" id="RU000512"/>
    </source>
</evidence>
<feature type="active site" description="For OMPdecase activity" evidence="10">
    <location>
        <position position="65"/>
    </location>
</feature>
<dbReference type="SMART" id="SM00934">
    <property type="entry name" value="OMPdecase"/>
    <property type="match status" value="1"/>
</dbReference>
<feature type="binding site" evidence="9 11">
    <location>
        <position position="11"/>
    </location>
    <ligand>
        <name>substrate</name>
    </ligand>
</feature>
<evidence type="ECO:0000256" key="7">
    <source>
        <dbReference type="ARBA" id="ARBA00049157"/>
    </source>
</evidence>
<dbReference type="InterPro" id="IPR001754">
    <property type="entry name" value="OMPdeCOase_dom"/>
</dbReference>
<dbReference type="GO" id="GO:0006207">
    <property type="term" value="P:'de novo' pyrimidine nucleobase biosynthetic process"/>
    <property type="evidence" value="ECO:0007669"/>
    <property type="project" value="InterPro"/>
</dbReference>
<dbReference type="NCBIfam" id="NF001273">
    <property type="entry name" value="PRK00230.1"/>
    <property type="match status" value="1"/>
</dbReference>